<name>V6LUZ9_9EUKA</name>
<dbReference type="EMBL" id="KI545985">
    <property type="protein sequence ID" value="EST48457.1"/>
    <property type="molecule type" value="Genomic_DNA"/>
</dbReference>
<feature type="transmembrane region" description="Helical" evidence="2">
    <location>
        <begin position="55"/>
        <end position="76"/>
    </location>
</feature>
<evidence type="ECO:0000313" key="3">
    <source>
        <dbReference type="EMBL" id="EST48457.1"/>
    </source>
</evidence>
<evidence type="ECO:0000313" key="4">
    <source>
        <dbReference type="EMBL" id="KAH0570303.1"/>
    </source>
</evidence>
<evidence type="ECO:0000313" key="5">
    <source>
        <dbReference type="Proteomes" id="UP000018208"/>
    </source>
</evidence>
<reference evidence="4" key="2">
    <citation type="submission" date="2020-12" db="EMBL/GenBank/DDBJ databases">
        <title>New Spironucleus salmonicida genome in near-complete chromosomes.</title>
        <authorList>
            <person name="Xu F."/>
            <person name="Kurt Z."/>
            <person name="Jimenez-Gonzalez A."/>
            <person name="Astvaldsson A."/>
            <person name="Andersson J.O."/>
            <person name="Svard S.G."/>
        </authorList>
    </citation>
    <scope>NUCLEOTIDE SEQUENCE</scope>
    <source>
        <strain evidence="4">ATCC 50377</strain>
    </source>
</reference>
<keyword evidence="2" id="KW-1133">Transmembrane helix</keyword>
<keyword evidence="2 3" id="KW-0812">Transmembrane</keyword>
<reference evidence="3 4" key="1">
    <citation type="journal article" date="2014" name="PLoS Genet.">
        <title>The Genome of Spironucleus salmonicida Highlights a Fish Pathogen Adapted to Fluctuating Environments.</title>
        <authorList>
            <person name="Xu F."/>
            <person name="Jerlstrom-Hultqvist J."/>
            <person name="Einarsson E."/>
            <person name="Astvaldsson A."/>
            <person name="Svard S.G."/>
            <person name="Andersson J.O."/>
        </authorList>
    </citation>
    <scope>NUCLEOTIDE SEQUENCE</scope>
    <source>
        <strain evidence="4">ATCC 50377</strain>
    </source>
</reference>
<evidence type="ECO:0000256" key="1">
    <source>
        <dbReference type="SAM" id="MobiDB-lite"/>
    </source>
</evidence>
<accession>V6LUZ9</accession>
<feature type="transmembrane region" description="Helical" evidence="2">
    <location>
        <begin position="146"/>
        <end position="167"/>
    </location>
</feature>
<evidence type="ECO:0000256" key="2">
    <source>
        <dbReference type="SAM" id="Phobius"/>
    </source>
</evidence>
<proteinExistence type="predicted"/>
<feature type="compositionally biased region" description="Low complexity" evidence="1">
    <location>
        <begin position="19"/>
        <end position="46"/>
    </location>
</feature>
<dbReference type="EMBL" id="AUWU02000008">
    <property type="protein sequence ID" value="KAH0570303.1"/>
    <property type="molecule type" value="Genomic_DNA"/>
</dbReference>
<sequence length="176" mass="20205">MEEYQKQEQNEQPEEDQHNSQGEQNSQESQHTEIQQQPTQSQQQPERISNKIYKILNILSSLALIITAQIHVIYTFDTVHSWFVYLFTVSAGIINLSISLENLGIRYYFGLFYNKYLRALSMVLASAMNLSGVRFCDTKENCVSNISSVVSIVINILTMIIGIFVIWPDLPIQKVL</sequence>
<dbReference type="VEuPathDB" id="GiardiaDB:SS50377_28278"/>
<dbReference type="Proteomes" id="UP000018208">
    <property type="component" value="Unassembled WGS sequence"/>
</dbReference>
<feature type="transmembrane region" description="Helical" evidence="2">
    <location>
        <begin position="82"/>
        <end position="104"/>
    </location>
</feature>
<dbReference type="AlphaFoldDB" id="V6LUZ9"/>
<protein>
    <submittedName>
        <fullName evidence="3">Transmembrane domain-containing protein</fullName>
    </submittedName>
</protein>
<keyword evidence="5" id="KW-1185">Reference proteome</keyword>
<feature type="region of interest" description="Disordered" evidence="1">
    <location>
        <begin position="1"/>
        <end position="46"/>
    </location>
</feature>
<gene>
    <name evidence="3" type="ORF">SS50377_11406</name>
    <name evidence="4" type="ORF">SS50377_28278</name>
</gene>
<organism evidence="3">
    <name type="scientific">Spironucleus salmonicida</name>
    <dbReference type="NCBI Taxonomy" id="348837"/>
    <lineage>
        <taxon>Eukaryota</taxon>
        <taxon>Metamonada</taxon>
        <taxon>Diplomonadida</taxon>
        <taxon>Hexamitidae</taxon>
        <taxon>Hexamitinae</taxon>
        <taxon>Spironucleus</taxon>
    </lineage>
</organism>
<keyword evidence="2" id="KW-0472">Membrane</keyword>